<gene>
    <name evidence="1" type="ORF">DDQ50_06645</name>
</gene>
<name>A0A2V1HW93_9MICO</name>
<keyword evidence="2" id="KW-1185">Reference proteome</keyword>
<protein>
    <submittedName>
        <fullName evidence="1">Ester cyclase</fullName>
    </submittedName>
</protein>
<evidence type="ECO:0000313" key="2">
    <source>
        <dbReference type="Proteomes" id="UP000244893"/>
    </source>
</evidence>
<dbReference type="Pfam" id="PF07366">
    <property type="entry name" value="SnoaL"/>
    <property type="match status" value="1"/>
</dbReference>
<dbReference type="Proteomes" id="UP000244893">
    <property type="component" value="Unassembled WGS sequence"/>
</dbReference>
<dbReference type="Gene3D" id="3.10.450.50">
    <property type="match status" value="1"/>
</dbReference>
<evidence type="ECO:0000313" key="1">
    <source>
        <dbReference type="EMBL" id="PVZ96112.1"/>
    </source>
</evidence>
<dbReference type="GO" id="GO:0030638">
    <property type="term" value="P:polyketide metabolic process"/>
    <property type="evidence" value="ECO:0007669"/>
    <property type="project" value="InterPro"/>
</dbReference>
<dbReference type="PANTHER" id="PTHR38436">
    <property type="entry name" value="POLYKETIDE CYCLASE SNOAL-LIKE DOMAIN"/>
    <property type="match status" value="1"/>
</dbReference>
<reference evidence="1 2" key="1">
    <citation type="submission" date="2018-05" db="EMBL/GenBank/DDBJ databases">
        <title>Amnibacterium sp. M8JJ-5, whole genome shotgun sequence.</title>
        <authorList>
            <person name="Tuo L."/>
        </authorList>
    </citation>
    <scope>NUCLEOTIDE SEQUENCE [LARGE SCALE GENOMIC DNA]</scope>
    <source>
        <strain evidence="1 2">M8JJ-5</strain>
    </source>
</reference>
<proteinExistence type="predicted"/>
<dbReference type="PANTHER" id="PTHR38436:SF1">
    <property type="entry name" value="ESTER CYCLASE"/>
    <property type="match status" value="1"/>
</dbReference>
<dbReference type="InterPro" id="IPR009959">
    <property type="entry name" value="Cyclase_SnoaL-like"/>
</dbReference>
<dbReference type="AlphaFoldDB" id="A0A2V1HW93"/>
<dbReference type="RefSeq" id="WP_116755846.1">
    <property type="nucleotide sequence ID" value="NZ_JBHUEX010000001.1"/>
</dbReference>
<organism evidence="1 2">
    <name type="scientific">Amnibacterium flavum</name>
    <dbReference type="NCBI Taxonomy" id="2173173"/>
    <lineage>
        <taxon>Bacteria</taxon>
        <taxon>Bacillati</taxon>
        <taxon>Actinomycetota</taxon>
        <taxon>Actinomycetes</taxon>
        <taxon>Micrococcales</taxon>
        <taxon>Microbacteriaceae</taxon>
        <taxon>Amnibacterium</taxon>
    </lineage>
</organism>
<dbReference type="EMBL" id="QEOP01000001">
    <property type="protein sequence ID" value="PVZ96112.1"/>
    <property type="molecule type" value="Genomic_DNA"/>
</dbReference>
<dbReference type="InterPro" id="IPR032710">
    <property type="entry name" value="NTF2-like_dom_sf"/>
</dbReference>
<sequence length="140" mass="15013">MTTTLDTRQNNLEAQERLGAILEGGDLDRLAEVFADDVVDHDPAPGQAPGVAGIIDFWKTFTTAFPDLEAKPQLVSADDDHVTVALELTGTHQGDFLGHAATGRSFTARGIQIGRFENGKLVERWGASDELGILTQLGLV</sequence>
<comment type="caution">
    <text evidence="1">The sequence shown here is derived from an EMBL/GenBank/DDBJ whole genome shotgun (WGS) entry which is preliminary data.</text>
</comment>
<dbReference type="SUPFAM" id="SSF54427">
    <property type="entry name" value="NTF2-like"/>
    <property type="match status" value="1"/>
</dbReference>
<accession>A0A2V1HW93</accession>
<dbReference type="OrthoDB" id="9182871at2"/>